<name>A0AAD8JKK4_TARER</name>
<gene>
    <name evidence="1" type="ORF">QVD17_41494</name>
</gene>
<dbReference type="AlphaFoldDB" id="A0AAD8JKK4"/>
<sequence>MNCEGYALDNQLRVRHLQVVDATRASLGLPVLEYIVTDTPLKVEKWVDPKNGHVTGRIKHPDSLFRAVQSLCHHSMVNAVAVVAHFPDDDIEDVDEYRQGKLTLRFFVCV</sequence>
<dbReference type="PANTHER" id="PTHR36891:SF1">
    <property type="entry name" value="OS01G0127400 PROTEIN"/>
    <property type="match status" value="1"/>
</dbReference>
<reference evidence="1" key="1">
    <citation type="journal article" date="2023" name="bioRxiv">
        <title>Improved chromosome-level genome assembly for marigold (Tagetes erecta).</title>
        <authorList>
            <person name="Jiang F."/>
            <person name="Yuan L."/>
            <person name="Wang S."/>
            <person name="Wang H."/>
            <person name="Xu D."/>
            <person name="Wang A."/>
            <person name="Fan W."/>
        </authorList>
    </citation>
    <scope>NUCLEOTIDE SEQUENCE</scope>
    <source>
        <strain evidence="1">WSJ</strain>
        <tissue evidence="1">Leaf</tissue>
    </source>
</reference>
<proteinExistence type="predicted"/>
<dbReference type="PANTHER" id="PTHR36891">
    <property type="entry name" value="OS01G0127400 PROTEIN"/>
    <property type="match status" value="1"/>
</dbReference>
<dbReference type="EMBL" id="JAUHHV010000012">
    <property type="protein sequence ID" value="KAK1406205.1"/>
    <property type="molecule type" value="Genomic_DNA"/>
</dbReference>
<accession>A0AAD8JKK4</accession>
<evidence type="ECO:0000313" key="1">
    <source>
        <dbReference type="EMBL" id="KAK1406205.1"/>
    </source>
</evidence>
<comment type="caution">
    <text evidence="1">The sequence shown here is derived from an EMBL/GenBank/DDBJ whole genome shotgun (WGS) entry which is preliminary data.</text>
</comment>
<evidence type="ECO:0000313" key="2">
    <source>
        <dbReference type="Proteomes" id="UP001229421"/>
    </source>
</evidence>
<dbReference type="Pfam" id="PF11805">
    <property type="entry name" value="DUF3326"/>
    <property type="match status" value="1"/>
</dbReference>
<dbReference type="Proteomes" id="UP001229421">
    <property type="component" value="Unassembled WGS sequence"/>
</dbReference>
<keyword evidence="2" id="KW-1185">Reference proteome</keyword>
<organism evidence="1 2">
    <name type="scientific">Tagetes erecta</name>
    <name type="common">African marigold</name>
    <dbReference type="NCBI Taxonomy" id="13708"/>
    <lineage>
        <taxon>Eukaryota</taxon>
        <taxon>Viridiplantae</taxon>
        <taxon>Streptophyta</taxon>
        <taxon>Embryophyta</taxon>
        <taxon>Tracheophyta</taxon>
        <taxon>Spermatophyta</taxon>
        <taxon>Magnoliopsida</taxon>
        <taxon>eudicotyledons</taxon>
        <taxon>Gunneridae</taxon>
        <taxon>Pentapetalae</taxon>
        <taxon>asterids</taxon>
        <taxon>campanulids</taxon>
        <taxon>Asterales</taxon>
        <taxon>Asteraceae</taxon>
        <taxon>Asteroideae</taxon>
        <taxon>Heliantheae alliance</taxon>
        <taxon>Tageteae</taxon>
        <taxon>Tagetes</taxon>
    </lineage>
</organism>
<dbReference type="InterPro" id="IPR021763">
    <property type="entry name" value="DUF3326"/>
</dbReference>
<protein>
    <submittedName>
        <fullName evidence="1">Uncharacterized protein</fullName>
    </submittedName>
</protein>